<evidence type="ECO:0000256" key="1">
    <source>
        <dbReference type="ARBA" id="ARBA00005534"/>
    </source>
</evidence>
<dbReference type="OrthoDB" id="9801725at2"/>
<dbReference type="InterPro" id="IPR001602">
    <property type="entry name" value="UPF0047_YjbQ-like"/>
</dbReference>
<dbReference type="InterPro" id="IPR035917">
    <property type="entry name" value="YjbQ-like_sf"/>
</dbReference>
<comment type="caution">
    <text evidence="2">The sequence shown here is derived from an EMBL/GenBank/DDBJ whole genome shotgun (WGS) entry which is preliminary data.</text>
</comment>
<comment type="similarity">
    <text evidence="1">Belongs to the UPF0047 family.</text>
</comment>
<dbReference type="NCBIfam" id="TIGR00149">
    <property type="entry name" value="TIGR00149_YjbQ"/>
    <property type="match status" value="1"/>
</dbReference>
<dbReference type="PATRIC" id="fig|157838.3.peg.2596"/>
<dbReference type="RefSeq" id="WP_055739865.1">
    <property type="nucleotide sequence ID" value="NZ_JAAIWL010000009.1"/>
</dbReference>
<dbReference type="Pfam" id="PF01894">
    <property type="entry name" value="YjbQ"/>
    <property type="match status" value="1"/>
</dbReference>
<dbReference type="AlphaFoldDB" id="A0A0Q3TJH5"/>
<dbReference type="PANTHER" id="PTHR30615">
    <property type="entry name" value="UNCHARACTERIZED PROTEIN YJBQ-RELATED"/>
    <property type="match status" value="1"/>
</dbReference>
<protein>
    <submittedName>
        <fullName evidence="2">Secondary thiamine-phosphate synthase enzyme</fullName>
    </submittedName>
</protein>
<sequence length="148" mass="16691">MTKQVFRKTIWTDKYLQMVNITKQIEEVVQSSGVQNGFITVQSMHTTAGITVNEGLECLEQDIHEFLNKLVPENASYHHARLLPDYGSTAGNATGHLKAMLVGNHCHFLIQNGKLEKGSAQDVYLYEFDGPSKRTYCIILEEFLEGDL</sequence>
<reference evidence="2 3" key="1">
    <citation type="submission" date="2015-09" db="EMBL/GenBank/DDBJ databases">
        <title>Genome sequencing project for genomic taxonomy and phylogenomics of Bacillus-like bacteria.</title>
        <authorList>
            <person name="Liu B."/>
            <person name="Wang J."/>
            <person name="Zhu Y."/>
            <person name="Liu G."/>
            <person name="Chen Q."/>
            <person name="Chen Z."/>
            <person name="Lan J."/>
            <person name="Che J."/>
            <person name="Ge C."/>
            <person name="Shi H."/>
            <person name="Pan Z."/>
            <person name="Liu X."/>
        </authorList>
    </citation>
    <scope>NUCLEOTIDE SEQUENCE [LARGE SCALE GENOMIC DNA]</scope>
    <source>
        <strain evidence="2 3">LMG 18435</strain>
    </source>
</reference>
<dbReference type="PANTHER" id="PTHR30615:SF8">
    <property type="entry name" value="UPF0047 PROTEIN C4A8.02C"/>
    <property type="match status" value="1"/>
</dbReference>
<name>A0A0Q3TJH5_9BACI</name>
<evidence type="ECO:0000313" key="3">
    <source>
        <dbReference type="Proteomes" id="UP000051888"/>
    </source>
</evidence>
<dbReference type="Gene3D" id="2.60.120.460">
    <property type="entry name" value="YjbQ-like"/>
    <property type="match status" value="1"/>
</dbReference>
<dbReference type="EMBL" id="LJJC01000004">
    <property type="protein sequence ID" value="KQL54110.1"/>
    <property type="molecule type" value="Genomic_DNA"/>
</dbReference>
<dbReference type="Proteomes" id="UP000051888">
    <property type="component" value="Unassembled WGS sequence"/>
</dbReference>
<keyword evidence="3" id="KW-1185">Reference proteome</keyword>
<gene>
    <name evidence="2" type="ORF">AN964_11795</name>
</gene>
<proteinExistence type="inferred from homology"/>
<dbReference type="STRING" id="157838.AN964_11795"/>
<evidence type="ECO:0000313" key="2">
    <source>
        <dbReference type="EMBL" id="KQL54110.1"/>
    </source>
</evidence>
<accession>A0A0Q3TJH5</accession>
<dbReference type="PIRSF" id="PIRSF004681">
    <property type="entry name" value="UCP004681"/>
    <property type="match status" value="1"/>
</dbReference>
<organism evidence="2 3">
    <name type="scientific">Heyndrickxia shackletonii</name>
    <dbReference type="NCBI Taxonomy" id="157838"/>
    <lineage>
        <taxon>Bacteria</taxon>
        <taxon>Bacillati</taxon>
        <taxon>Bacillota</taxon>
        <taxon>Bacilli</taxon>
        <taxon>Bacillales</taxon>
        <taxon>Bacillaceae</taxon>
        <taxon>Heyndrickxia</taxon>
    </lineage>
</organism>
<dbReference type="SUPFAM" id="SSF111038">
    <property type="entry name" value="YjbQ-like"/>
    <property type="match status" value="1"/>
</dbReference>